<evidence type="ECO:0000313" key="1">
    <source>
        <dbReference type="EMBL" id="JAH21620.1"/>
    </source>
</evidence>
<proteinExistence type="predicted"/>
<sequence>MASFLIVFVKHRHDKYSNTNTES</sequence>
<dbReference type="EMBL" id="GBXM01086957">
    <property type="protein sequence ID" value="JAH21620.1"/>
    <property type="molecule type" value="Transcribed_RNA"/>
</dbReference>
<dbReference type="AlphaFoldDB" id="A0A0E9QZE4"/>
<protein>
    <submittedName>
        <fullName evidence="1">Uncharacterized protein</fullName>
    </submittedName>
</protein>
<reference evidence="1" key="2">
    <citation type="journal article" date="2015" name="Fish Shellfish Immunol.">
        <title>Early steps in the European eel (Anguilla anguilla)-Vibrio vulnificus interaction in the gills: Role of the RtxA13 toxin.</title>
        <authorList>
            <person name="Callol A."/>
            <person name="Pajuelo D."/>
            <person name="Ebbesson L."/>
            <person name="Teles M."/>
            <person name="MacKenzie S."/>
            <person name="Amaro C."/>
        </authorList>
    </citation>
    <scope>NUCLEOTIDE SEQUENCE</scope>
</reference>
<accession>A0A0E9QZE4</accession>
<organism evidence="1">
    <name type="scientific">Anguilla anguilla</name>
    <name type="common">European freshwater eel</name>
    <name type="synonym">Muraena anguilla</name>
    <dbReference type="NCBI Taxonomy" id="7936"/>
    <lineage>
        <taxon>Eukaryota</taxon>
        <taxon>Metazoa</taxon>
        <taxon>Chordata</taxon>
        <taxon>Craniata</taxon>
        <taxon>Vertebrata</taxon>
        <taxon>Euteleostomi</taxon>
        <taxon>Actinopterygii</taxon>
        <taxon>Neopterygii</taxon>
        <taxon>Teleostei</taxon>
        <taxon>Anguilliformes</taxon>
        <taxon>Anguillidae</taxon>
        <taxon>Anguilla</taxon>
    </lineage>
</organism>
<reference evidence="1" key="1">
    <citation type="submission" date="2014-11" db="EMBL/GenBank/DDBJ databases">
        <authorList>
            <person name="Amaro Gonzalez C."/>
        </authorList>
    </citation>
    <scope>NUCLEOTIDE SEQUENCE</scope>
</reference>
<name>A0A0E9QZE4_ANGAN</name>